<dbReference type="InterPro" id="IPR045851">
    <property type="entry name" value="AMP-bd_C_sf"/>
</dbReference>
<gene>
    <name evidence="5" type="ORF">DLJ48_02960</name>
</gene>
<sequence length="515" mass="57449">MAEYKSKLIETTFNLMNNNLNQPKLYDADLDIWLNNRQILAAVETACGVLQKKGLAVGDLLLLGLPNSAAYVITYLAAIKSGLDIYSMNPKMPDIQAINEFKKRNYKAAVLSDDYAKLFNDTADKIHTENLTRFHDQVIHLTTWESMDQLEDFEIIPKHAGILMYTSGTTGKAKGVLLDHEQMYIAGENVVQSHKLTDKDRVYIVLPFHHINAQNIAMMSTLISGGSLIVQKHFSAHRFWPIVQRQQATWVSAAPAIISILLNTDINPKTKTNLRFMRSASAPLPAVVMQRFEKRFGLPILNSYGMTEAPSQIAVDPLPPLHSPEGSSGKVFNIAIKISDSTLSHELAAGQDGEVWIKGSGTIKGYLHDRDRGSFVNGWFKTGDIGHLDQNGFIFLVGRSKEMINKSGDKISPYEVENIIDSLDFISGSAVVGYPDPIYGETVAAVILLKEPEKTVDQLTSYAKQIREIVATHKEKFKVPQYIFFMKQVPRGATGKIQRSILKGDLIKNPDLDRY</sequence>
<keyword evidence="2" id="KW-0436">Ligase</keyword>
<organism evidence="5 6">
    <name type="scientific">Oenococcus sicerae</name>
    <dbReference type="NCBI Taxonomy" id="2203724"/>
    <lineage>
        <taxon>Bacteria</taxon>
        <taxon>Bacillati</taxon>
        <taxon>Bacillota</taxon>
        <taxon>Bacilli</taxon>
        <taxon>Lactobacillales</taxon>
        <taxon>Lactobacillaceae</taxon>
        <taxon>Oenococcus</taxon>
    </lineage>
</organism>
<evidence type="ECO:0000256" key="2">
    <source>
        <dbReference type="ARBA" id="ARBA00022598"/>
    </source>
</evidence>
<dbReference type="Proteomes" id="UP000286907">
    <property type="component" value="Chromosome"/>
</dbReference>
<dbReference type="EMBL" id="CP029684">
    <property type="protein sequence ID" value="QAS69555.1"/>
    <property type="molecule type" value="Genomic_DNA"/>
</dbReference>
<comment type="similarity">
    <text evidence="1">Belongs to the ATP-dependent AMP-binding enzyme family.</text>
</comment>
<evidence type="ECO:0000256" key="1">
    <source>
        <dbReference type="ARBA" id="ARBA00006432"/>
    </source>
</evidence>
<dbReference type="Gene3D" id="3.30.300.30">
    <property type="match status" value="1"/>
</dbReference>
<dbReference type="PANTHER" id="PTHR43201:SF5">
    <property type="entry name" value="MEDIUM-CHAIN ACYL-COA LIGASE ACSF2, MITOCHONDRIAL"/>
    <property type="match status" value="1"/>
</dbReference>
<protein>
    <submittedName>
        <fullName evidence="5">AMP-binding protein</fullName>
    </submittedName>
</protein>
<dbReference type="PANTHER" id="PTHR43201">
    <property type="entry name" value="ACYL-COA SYNTHETASE"/>
    <property type="match status" value="1"/>
</dbReference>
<evidence type="ECO:0000313" key="5">
    <source>
        <dbReference type="EMBL" id="QAS69555.1"/>
    </source>
</evidence>
<dbReference type="Pfam" id="PF00501">
    <property type="entry name" value="AMP-binding"/>
    <property type="match status" value="1"/>
</dbReference>
<proteinExistence type="inferred from homology"/>
<dbReference type="PROSITE" id="PS00455">
    <property type="entry name" value="AMP_BINDING"/>
    <property type="match status" value="1"/>
</dbReference>
<feature type="domain" description="AMP-dependent synthetase/ligase" evidence="3">
    <location>
        <begin position="23"/>
        <end position="367"/>
    </location>
</feature>
<evidence type="ECO:0000259" key="4">
    <source>
        <dbReference type="Pfam" id="PF13193"/>
    </source>
</evidence>
<dbReference type="InterPro" id="IPR042099">
    <property type="entry name" value="ANL_N_sf"/>
</dbReference>
<dbReference type="Pfam" id="PF13193">
    <property type="entry name" value="AMP-binding_C"/>
    <property type="match status" value="1"/>
</dbReference>
<feature type="domain" description="AMP-binding enzyme C-terminal" evidence="4">
    <location>
        <begin position="415"/>
        <end position="496"/>
    </location>
</feature>
<reference evidence="5 6" key="1">
    <citation type="journal article" date="2019" name="Syst. Appl. Microbiol.">
        <title>Oenococcus sicerae sp. nov., isolated from French cider.</title>
        <authorList>
            <person name="Cousin F.J."/>
            <person name="Le Guellec R."/>
            <person name="Chagnot C."/>
            <person name="Goux D."/>
            <person name="Dalmasso M."/>
            <person name="Laplace J.M."/>
            <person name="Cretenet M."/>
        </authorList>
    </citation>
    <scope>NUCLEOTIDE SEQUENCE [LARGE SCALE GENOMIC DNA]</scope>
    <source>
        <strain evidence="5 6">UCMA 15228</strain>
    </source>
</reference>
<evidence type="ECO:0000259" key="3">
    <source>
        <dbReference type="Pfam" id="PF00501"/>
    </source>
</evidence>
<evidence type="ECO:0000313" key="6">
    <source>
        <dbReference type="Proteomes" id="UP000286907"/>
    </source>
</evidence>
<dbReference type="SUPFAM" id="SSF56801">
    <property type="entry name" value="Acetyl-CoA synthetase-like"/>
    <property type="match status" value="1"/>
</dbReference>
<name>A0ABX5QLA9_9LACO</name>
<dbReference type="InterPro" id="IPR025110">
    <property type="entry name" value="AMP-bd_C"/>
</dbReference>
<accession>A0ABX5QLA9</accession>
<dbReference type="InterPro" id="IPR000873">
    <property type="entry name" value="AMP-dep_synth/lig_dom"/>
</dbReference>
<dbReference type="RefSeq" id="WP_128685766.1">
    <property type="nucleotide sequence ID" value="NZ_CP029684.2"/>
</dbReference>
<keyword evidence="6" id="KW-1185">Reference proteome</keyword>
<dbReference type="InterPro" id="IPR020845">
    <property type="entry name" value="AMP-binding_CS"/>
</dbReference>
<dbReference type="Gene3D" id="3.40.50.12780">
    <property type="entry name" value="N-terminal domain of ligase-like"/>
    <property type="match status" value="1"/>
</dbReference>